<comment type="subcellular location">
    <subcellularLocation>
        <location evidence="4">Secreted</location>
    </subcellularLocation>
    <subcellularLocation>
        <location evidence="4">Bacterial flagellum</location>
    </subcellularLocation>
</comment>
<protein>
    <recommendedName>
        <fullName evidence="2 4">Flagellin</fullName>
    </recommendedName>
</protein>
<dbReference type="GO" id="GO:0009288">
    <property type="term" value="C:bacterial-type flagellum"/>
    <property type="evidence" value="ECO:0007669"/>
    <property type="project" value="UniProtKB-SubCell"/>
</dbReference>
<dbReference type="Pfam" id="PF00669">
    <property type="entry name" value="Flagellin_N"/>
    <property type="match status" value="1"/>
</dbReference>
<comment type="caution">
    <text evidence="7">The sequence shown here is derived from an EMBL/GenBank/DDBJ whole genome shotgun (WGS) entry which is preliminary data.</text>
</comment>
<dbReference type="Pfam" id="PF00700">
    <property type="entry name" value="Flagellin_C"/>
    <property type="match status" value="1"/>
</dbReference>
<dbReference type="PANTHER" id="PTHR42792:SF2">
    <property type="entry name" value="FLAGELLIN"/>
    <property type="match status" value="1"/>
</dbReference>
<evidence type="ECO:0000259" key="5">
    <source>
        <dbReference type="Pfam" id="PF00669"/>
    </source>
</evidence>
<keyword evidence="7" id="KW-0966">Cell projection</keyword>
<dbReference type="AlphaFoldDB" id="A0A5N7IQH0"/>
<dbReference type="InterPro" id="IPR042187">
    <property type="entry name" value="Flagellin_C_sub2"/>
</dbReference>
<evidence type="ECO:0000256" key="3">
    <source>
        <dbReference type="ARBA" id="ARBA00023143"/>
    </source>
</evidence>
<dbReference type="InterPro" id="IPR001492">
    <property type="entry name" value="Flagellin"/>
</dbReference>
<evidence type="ECO:0000256" key="4">
    <source>
        <dbReference type="RuleBase" id="RU362073"/>
    </source>
</evidence>
<evidence type="ECO:0000259" key="6">
    <source>
        <dbReference type="Pfam" id="PF00700"/>
    </source>
</evidence>
<dbReference type="GO" id="GO:0005576">
    <property type="term" value="C:extracellular region"/>
    <property type="evidence" value="ECO:0007669"/>
    <property type="project" value="UniProtKB-SubCell"/>
</dbReference>
<gene>
    <name evidence="7" type="ORF">E4V82_13905</name>
</gene>
<accession>A0A5N7IQH0</accession>
<dbReference type="Gene3D" id="1.20.1330.10">
    <property type="entry name" value="f41 fragment of flagellin, N-terminal domain"/>
    <property type="match status" value="1"/>
</dbReference>
<feature type="domain" description="Flagellin N-terminal" evidence="5">
    <location>
        <begin position="3"/>
        <end position="136"/>
    </location>
</feature>
<dbReference type="Gene3D" id="6.10.10.10">
    <property type="entry name" value="Flagellar export chaperone, C-terminal domain"/>
    <property type="match status" value="1"/>
</dbReference>
<dbReference type="PANTHER" id="PTHR42792">
    <property type="entry name" value="FLAGELLIN"/>
    <property type="match status" value="1"/>
</dbReference>
<evidence type="ECO:0000256" key="1">
    <source>
        <dbReference type="ARBA" id="ARBA00005709"/>
    </source>
</evidence>
<dbReference type="InterPro" id="IPR046358">
    <property type="entry name" value="Flagellin_C"/>
</dbReference>
<feature type="domain" description="Flagellin C-terminal" evidence="6">
    <location>
        <begin position="197"/>
        <end position="281"/>
    </location>
</feature>
<dbReference type="InterPro" id="IPR001029">
    <property type="entry name" value="Flagellin_N"/>
</dbReference>
<dbReference type="Proteomes" id="UP000342249">
    <property type="component" value="Unassembled WGS sequence"/>
</dbReference>
<dbReference type="EMBL" id="SPSF01000032">
    <property type="protein sequence ID" value="MPQ63200.1"/>
    <property type="molecule type" value="Genomic_DNA"/>
</dbReference>
<dbReference type="PRINTS" id="PR00207">
    <property type="entry name" value="FLAGELLIN"/>
</dbReference>
<name>A0A5N7IQH0_9CLOT</name>
<reference evidence="7" key="1">
    <citation type="journal article" date="2019" name="Lett. Appl. Microbiol.">
        <title>A case of 'blown pack' spoilage of vacuum-packaged pork likely associated with Clostridium estertheticum in Canada.</title>
        <authorList>
            <person name="Zhang P."/>
            <person name="Ward P."/>
            <person name="McMullen L.M."/>
            <person name="Yang X."/>
        </authorList>
    </citation>
    <scope>NUCLEOTIDE SEQUENCE [LARGE SCALE GENOMIC DNA]</scope>
    <source>
        <strain evidence="7">MA19</strain>
    </source>
</reference>
<comment type="similarity">
    <text evidence="1 4">Belongs to the bacterial flagellin family.</text>
</comment>
<keyword evidence="7" id="KW-0282">Flagellum</keyword>
<dbReference type="GO" id="GO:0005198">
    <property type="term" value="F:structural molecule activity"/>
    <property type="evidence" value="ECO:0007669"/>
    <property type="project" value="UniProtKB-UniRule"/>
</dbReference>
<proteinExistence type="inferred from homology"/>
<comment type="function">
    <text evidence="4">Flagellin is the subunit protein which polymerizes to form the filaments of bacterial flagella.</text>
</comment>
<keyword evidence="7" id="KW-0969">Cilium</keyword>
<keyword evidence="3 4" id="KW-0975">Bacterial flagellum</keyword>
<evidence type="ECO:0000313" key="7">
    <source>
        <dbReference type="EMBL" id="MPQ63200.1"/>
    </source>
</evidence>
<keyword evidence="4" id="KW-0964">Secreted</keyword>
<dbReference type="SUPFAM" id="SSF64518">
    <property type="entry name" value="Phase 1 flagellin"/>
    <property type="match status" value="1"/>
</dbReference>
<dbReference type="RefSeq" id="WP_152752732.1">
    <property type="nucleotide sequence ID" value="NZ_SPSE01000033.1"/>
</dbReference>
<evidence type="ECO:0000256" key="2">
    <source>
        <dbReference type="ARBA" id="ARBA00020110"/>
    </source>
</evidence>
<organism evidence="7 8">
    <name type="scientific">Clostridium estertheticum</name>
    <dbReference type="NCBI Taxonomy" id="238834"/>
    <lineage>
        <taxon>Bacteria</taxon>
        <taxon>Bacillati</taxon>
        <taxon>Bacillota</taxon>
        <taxon>Clostridia</taxon>
        <taxon>Eubacteriales</taxon>
        <taxon>Clostridiaceae</taxon>
        <taxon>Clostridium</taxon>
    </lineage>
</organism>
<sequence>MRINKNLASINIYREYSKNLIKQGSSLERVSSGIKINNSKEDPNAMAQSERFRMQIRGLQMAGNNAQDGVSMLQTAEGSLDGITSMLQRVRELVVQAGGTTTDLDKEVIQKEITQMLSGVDDMANNNEFNGVKLLNVGDAKGATGVATGAIGMVTGVISGEKIDIATYNLTASGLKLRDGTTDKVDVVNVDTADCLGLVDTALDAIMGARSKFGALENRFQSSSDSITEISDKIQSAESGIRDTDLATELMEYSKYNLLVEAGTAMMVQSNQLPQNALKILENVRSR</sequence>
<evidence type="ECO:0000313" key="8">
    <source>
        <dbReference type="Proteomes" id="UP000342249"/>
    </source>
</evidence>